<sequence>MRSSPLGGFVTTLVECLACCNDAHTLLQAQIQMSCSRSSTGNVVSSAAAHRHCEITHLDGLIYIYCCRVLRLALRTMQTTGLPETYDANGDPRAPHAESSVFFDQMSDSEVAPSMKLGCRARSACRRSWRRCDPGDRGSNPFPPANGSFRGFVLCFVCVGMTLHKCDN</sequence>
<reference evidence="1" key="2">
    <citation type="submission" date="2023-06" db="EMBL/GenBank/DDBJ databases">
        <authorList>
            <consortium name="Lawrence Berkeley National Laboratory"/>
            <person name="Haridas S."/>
            <person name="Hensen N."/>
            <person name="Bonometti L."/>
            <person name="Westerberg I."/>
            <person name="Brannstrom I.O."/>
            <person name="Guillou S."/>
            <person name="Cros-Aarteil S."/>
            <person name="Calhoun S."/>
            <person name="Kuo A."/>
            <person name="Mondo S."/>
            <person name="Pangilinan J."/>
            <person name="Riley R."/>
            <person name="Labutti K."/>
            <person name="Andreopoulos B."/>
            <person name="Lipzen A."/>
            <person name="Chen C."/>
            <person name="Yanf M."/>
            <person name="Daum C."/>
            <person name="Ng V."/>
            <person name="Clum A."/>
            <person name="Steindorff A."/>
            <person name="Ohm R."/>
            <person name="Martin F."/>
            <person name="Silar P."/>
            <person name="Natvig D."/>
            <person name="Lalanne C."/>
            <person name="Gautier V."/>
            <person name="Ament-Velasquez S.L."/>
            <person name="Kruys A."/>
            <person name="Hutchinson M.I."/>
            <person name="Powell A.J."/>
            <person name="Barry K."/>
            <person name="Miller A.N."/>
            <person name="Grigoriev I.V."/>
            <person name="Debuchy R."/>
            <person name="Gladieux P."/>
            <person name="Thoren M.H."/>
            <person name="Johannesson H."/>
        </authorList>
    </citation>
    <scope>NUCLEOTIDE SEQUENCE</scope>
    <source>
        <strain evidence="1">CBS 168.71</strain>
    </source>
</reference>
<dbReference type="RefSeq" id="XP_062656762.1">
    <property type="nucleotide sequence ID" value="XM_062804345.1"/>
</dbReference>
<accession>A0AAE0HB44</accession>
<evidence type="ECO:0000313" key="1">
    <source>
        <dbReference type="EMBL" id="KAK3293248.1"/>
    </source>
</evidence>
<proteinExistence type="predicted"/>
<dbReference type="AlphaFoldDB" id="A0AAE0HB44"/>
<dbReference type="Proteomes" id="UP001278766">
    <property type="component" value="Unassembled WGS sequence"/>
</dbReference>
<comment type="caution">
    <text evidence="1">The sequence shown here is derived from an EMBL/GenBank/DDBJ whole genome shotgun (WGS) entry which is preliminary data.</text>
</comment>
<evidence type="ECO:0000313" key="2">
    <source>
        <dbReference type="Proteomes" id="UP001278766"/>
    </source>
</evidence>
<dbReference type="EMBL" id="JAUEPN010000006">
    <property type="protein sequence ID" value="KAK3293248.1"/>
    <property type="molecule type" value="Genomic_DNA"/>
</dbReference>
<gene>
    <name evidence="1" type="ORF">B0H64DRAFT_403847</name>
</gene>
<reference evidence="1" key="1">
    <citation type="journal article" date="2023" name="Mol. Phylogenet. Evol.">
        <title>Genome-scale phylogeny and comparative genomics of the fungal order Sordariales.</title>
        <authorList>
            <person name="Hensen N."/>
            <person name="Bonometti L."/>
            <person name="Westerberg I."/>
            <person name="Brannstrom I.O."/>
            <person name="Guillou S."/>
            <person name="Cros-Aarteil S."/>
            <person name="Calhoun S."/>
            <person name="Haridas S."/>
            <person name="Kuo A."/>
            <person name="Mondo S."/>
            <person name="Pangilinan J."/>
            <person name="Riley R."/>
            <person name="LaButti K."/>
            <person name="Andreopoulos B."/>
            <person name="Lipzen A."/>
            <person name="Chen C."/>
            <person name="Yan M."/>
            <person name="Daum C."/>
            <person name="Ng V."/>
            <person name="Clum A."/>
            <person name="Steindorff A."/>
            <person name="Ohm R.A."/>
            <person name="Martin F."/>
            <person name="Silar P."/>
            <person name="Natvig D.O."/>
            <person name="Lalanne C."/>
            <person name="Gautier V."/>
            <person name="Ament-Velasquez S.L."/>
            <person name="Kruys A."/>
            <person name="Hutchinson M.I."/>
            <person name="Powell A.J."/>
            <person name="Barry K."/>
            <person name="Miller A.N."/>
            <person name="Grigoriev I.V."/>
            <person name="Debuchy R."/>
            <person name="Gladieux P."/>
            <person name="Hiltunen Thoren M."/>
            <person name="Johannesson H."/>
        </authorList>
    </citation>
    <scope>NUCLEOTIDE SEQUENCE</scope>
    <source>
        <strain evidence="1">CBS 168.71</strain>
    </source>
</reference>
<keyword evidence="2" id="KW-1185">Reference proteome</keyword>
<organism evidence="1 2">
    <name type="scientific">Chaetomium fimeti</name>
    <dbReference type="NCBI Taxonomy" id="1854472"/>
    <lineage>
        <taxon>Eukaryota</taxon>
        <taxon>Fungi</taxon>
        <taxon>Dikarya</taxon>
        <taxon>Ascomycota</taxon>
        <taxon>Pezizomycotina</taxon>
        <taxon>Sordariomycetes</taxon>
        <taxon>Sordariomycetidae</taxon>
        <taxon>Sordariales</taxon>
        <taxon>Chaetomiaceae</taxon>
        <taxon>Chaetomium</taxon>
    </lineage>
</organism>
<dbReference type="GeneID" id="87841293"/>
<protein>
    <submittedName>
        <fullName evidence="1">Uncharacterized protein</fullName>
    </submittedName>
</protein>
<name>A0AAE0HB44_9PEZI</name>